<dbReference type="InterPro" id="IPR044992">
    <property type="entry name" value="ChyE-like"/>
</dbReference>
<name>A0A8H4IN26_9PEZI</name>
<proteinExistence type="predicted"/>
<feature type="domain" description="Glutamine amidotransferase" evidence="1">
    <location>
        <begin position="53"/>
        <end position="205"/>
    </location>
</feature>
<dbReference type="SUPFAM" id="SSF52317">
    <property type="entry name" value="Class I glutamine amidotransferase-like"/>
    <property type="match status" value="1"/>
</dbReference>
<dbReference type="GO" id="GO:0005829">
    <property type="term" value="C:cytosol"/>
    <property type="evidence" value="ECO:0007669"/>
    <property type="project" value="TreeGrafter"/>
</dbReference>
<dbReference type="OrthoDB" id="92161at2759"/>
<dbReference type="EMBL" id="WWBZ02000062">
    <property type="protein sequence ID" value="KAF4303337.1"/>
    <property type="molecule type" value="Genomic_DNA"/>
</dbReference>
<dbReference type="InterPro" id="IPR017926">
    <property type="entry name" value="GATASE"/>
</dbReference>
<dbReference type="Proteomes" id="UP000572817">
    <property type="component" value="Unassembled WGS sequence"/>
</dbReference>
<dbReference type="InterPro" id="IPR029062">
    <property type="entry name" value="Class_I_gatase-like"/>
</dbReference>
<dbReference type="PROSITE" id="PS51273">
    <property type="entry name" value="GATASE_TYPE_1"/>
    <property type="match status" value="1"/>
</dbReference>
<gene>
    <name evidence="2" type="ORF">GTA08_BOTSDO09427</name>
</gene>
<evidence type="ECO:0000313" key="2">
    <source>
        <dbReference type="EMBL" id="KAF4303337.1"/>
    </source>
</evidence>
<dbReference type="PANTHER" id="PTHR42695">
    <property type="entry name" value="GLUTAMINE AMIDOTRANSFERASE YLR126C-RELATED"/>
    <property type="match status" value="1"/>
</dbReference>
<comment type="caution">
    <text evidence="2">The sequence shown here is derived from an EMBL/GenBank/DDBJ whole genome shotgun (WGS) entry which is preliminary data.</text>
</comment>
<dbReference type="PANTHER" id="PTHR42695:SF5">
    <property type="entry name" value="GLUTAMINE AMIDOTRANSFERASE YLR126C-RELATED"/>
    <property type="match status" value="1"/>
</dbReference>
<dbReference type="AlphaFoldDB" id="A0A8H4IN26"/>
<evidence type="ECO:0000259" key="1">
    <source>
        <dbReference type="Pfam" id="PF00117"/>
    </source>
</evidence>
<dbReference type="Pfam" id="PF00117">
    <property type="entry name" value="GATase"/>
    <property type="match status" value="1"/>
</dbReference>
<sequence>MRPPFRIAVIECDTPLPDVVQEFGTYGSIFEGLLKAGADALGQPDVISSQAGLQVTKWDVVNNKDSYPALEDVDAVLLSGSKHNSFDDKPWILKLVDFTKKVLAQDRVRLIGICFGHQIIGRALGVKVARSDAGWETSVLPFTLTEKGKELFKKDTINIHQMHRDIVFEYPSGVEPLGHSPRCEVQGMYQRGRLITVQGHPEFNEKIMVVILRARHEQGIFDDELYKDSMGRAPLPHDGVVISQALIRFLLED</sequence>
<dbReference type="Gene3D" id="3.40.50.880">
    <property type="match status" value="1"/>
</dbReference>
<reference evidence="2" key="1">
    <citation type="submission" date="2020-04" db="EMBL/GenBank/DDBJ databases">
        <title>Genome Assembly and Annotation of Botryosphaeria dothidea sdau 11-99, a Latent Pathogen of Apple Fruit Ring Rot in China.</title>
        <authorList>
            <person name="Yu C."/>
            <person name="Diao Y."/>
            <person name="Lu Q."/>
            <person name="Zhao J."/>
            <person name="Cui S."/>
            <person name="Peng C."/>
            <person name="He B."/>
            <person name="Liu H."/>
        </authorList>
    </citation>
    <scope>NUCLEOTIDE SEQUENCE [LARGE SCALE GENOMIC DNA]</scope>
    <source>
        <strain evidence="2">Sdau11-99</strain>
    </source>
</reference>
<evidence type="ECO:0000313" key="3">
    <source>
        <dbReference type="Proteomes" id="UP000572817"/>
    </source>
</evidence>
<accession>A0A8H4IN26</accession>
<organism evidence="2 3">
    <name type="scientific">Botryosphaeria dothidea</name>
    <dbReference type="NCBI Taxonomy" id="55169"/>
    <lineage>
        <taxon>Eukaryota</taxon>
        <taxon>Fungi</taxon>
        <taxon>Dikarya</taxon>
        <taxon>Ascomycota</taxon>
        <taxon>Pezizomycotina</taxon>
        <taxon>Dothideomycetes</taxon>
        <taxon>Dothideomycetes incertae sedis</taxon>
        <taxon>Botryosphaeriales</taxon>
        <taxon>Botryosphaeriaceae</taxon>
        <taxon>Botryosphaeria</taxon>
    </lineage>
</organism>
<dbReference type="GO" id="GO:0005634">
    <property type="term" value="C:nucleus"/>
    <property type="evidence" value="ECO:0007669"/>
    <property type="project" value="TreeGrafter"/>
</dbReference>
<protein>
    <recommendedName>
        <fullName evidence="1">Glutamine amidotransferase domain-containing protein</fullName>
    </recommendedName>
</protein>
<keyword evidence="3" id="KW-1185">Reference proteome</keyword>
<dbReference type="CDD" id="cd01741">
    <property type="entry name" value="GATase1_1"/>
    <property type="match status" value="1"/>
</dbReference>